<dbReference type="AlphaFoldDB" id="A0AA88HNK4"/>
<organism evidence="2 3">
    <name type="scientific">Artemia franciscana</name>
    <name type="common">Brine shrimp</name>
    <name type="synonym">Artemia sanfranciscana</name>
    <dbReference type="NCBI Taxonomy" id="6661"/>
    <lineage>
        <taxon>Eukaryota</taxon>
        <taxon>Metazoa</taxon>
        <taxon>Ecdysozoa</taxon>
        <taxon>Arthropoda</taxon>
        <taxon>Crustacea</taxon>
        <taxon>Branchiopoda</taxon>
        <taxon>Anostraca</taxon>
        <taxon>Artemiidae</taxon>
        <taxon>Artemia</taxon>
    </lineage>
</organism>
<evidence type="ECO:0000313" key="3">
    <source>
        <dbReference type="Proteomes" id="UP001187531"/>
    </source>
</evidence>
<comment type="caution">
    <text evidence="2">The sequence shown here is derived from an EMBL/GenBank/DDBJ whole genome shotgun (WGS) entry which is preliminary data.</text>
</comment>
<evidence type="ECO:0000256" key="1">
    <source>
        <dbReference type="SAM" id="Phobius"/>
    </source>
</evidence>
<keyword evidence="1" id="KW-0472">Membrane</keyword>
<gene>
    <name evidence="2" type="ORF">QYM36_009944</name>
</gene>
<accession>A0AA88HNK4</accession>
<keyword evidence="1" id="KW-0812">Transmembrane</keyword>
<evidence type="ECO:0000313" key="2">
    <source>
        <dbReference type="EMBL" id="KAK2715120.1"/>
    </source>
</evidence>
<keyword evidence="1" id="KW-1133">Transmembrane helix</keyword>
<dbReference type="EMBL" id="JAVRJZ010000012">
    <property type="protein sequence ID" value="KAK2715120.1"/>
    <property type="molecule type" value="Genomic_DNA"/>
</dbReference>
<protein>
    <submittedName>
        <fullName evidence="2">Uncharacterized protein</fullName>
    </submittedName>
</protein>
<reference evidence="2" key="1">
    <citation type="submission" date="2023-07" db="EMBL/GenBank/DDBJ databases">
        <title>Chromosome-level genome assembly of Artemia franciscana.</title>
        <authorList>
            <person name="Jo E."/>
        </authorList>
    </citation>
    <scope>NUCLEOTIDE SEQUENCE</scope>
    <source>
        <tissue evidence="2">Whole body</tissue>
    </source>
</reference>
<dbReference type="Proteomes" id="UP001187531">
    <property type="component" value="Unassembled WGS sequence"/>
</dbReference>
<name>A0AA88HNK4_ARTSF</name>
<sequence>MDAFVGGSVGTTPIHGGISLPASLTEGKILDNQISHFPLLTFQDPPEFTEEEIDLIRRGGGILPIPGILKPYKSLIIPLGIVASGVVVLVIVIIAGIAAAFASDLTMDCCDGPKVLFLEEEKYENYADKFKRQDSSELEDSFNTAQMTEFFLPVGTEEPTLMEFKKNCGIFECDDFLK</sequence>
<keyword evidence="3" id="KW-1185">Reference proteome</keyword>
<proteinExistence type="predicted"/>
<feature type="transmembrane region" description="Helical" evidence="1">
    <location>
        <begin position="75"/>
        <end position="101"/>
    </location>
</feature>